<sequence length="124" mass="14235">MAQDFRTLLEELSRPEGDDERWFGDIRIGDWFFLSIQGGPDHESIPRDTVGAMDYEAFEVSLQTVHGVISYGKWGVWEQLAAKPWASRFHKETPMLMVAGEVPVAEVQRIYEDLLEFARTHPVP</sequence>
<reference evidence="1" key="1">
    <citation type="journal article" date="2015" name="Proc. Natl. Acad. Sci. U.S.A.">
        <title>Networks of energetic and metabolic interactions define dynamics in microbial communities.</title>
        <authorList>
            <person name="Embree M."/>
            <person name="Liu J.K."/>
            <person name="Al-Bassam M.M."/>
            <person name="Zengler K."/>
        </authorList>
    </citation>
    <scope>NUCLEOTIDE SEQUENCE</scope>
</reference>
<protein>
    <submittedName>
        <fullName evidence="1">Uncharacterized protein</fullName>
    </submittedName>
</protein>
<accession>A0A0W8G5W1</accession>
<dbReference type="EMBL" id="LNQE01000214">
    <property type="protein sequence ID" value="KUG28509.1"/>
    <property type="molecule type" value="Genomic_DNA"/>
</dbReference>
<organism evidence="1">
    <name type="scientific">hydrocarbon metagenome</name>
    <dbReference type="NCBI Taxonomy" id="938273"/>
    <lineage>
        <taxon>unclassified sequences</taxon>
        <taxon>metagenomes</taxon>
        <taxon>ecological metagenomes</taxon>
    </lineage>
</organism>
<evidence type="ECO:0000313" key="1">
    <source>
        <dbReference type="EMBL" id="KUG28509.1"/>
    </source>
</evidence>
<gene>
    <name evidence="1" type="ORF">ASZ90_001628</name>
</gene>
<comment type="caution">
    <text evidence="1">The sequence shown here is derived from an EMBL/GenBank/DDBJ whole genome shotgun (WGS) entry which is preliminary data.</text>
</comment>
<name>A0A0W8G5W1_9ZZZZ</name>
<dbReference type="AlphaFoldDB" id="A0A0W8G5W1"/>
<proteinExistence type="predicted"/>